<feature type="compositionally biased region" description="Polar residues" evidence="1">
    <location>
        <begin position="56"/>
        <end position="71"/>
    </location>
</feature>
<reference evidence="2 3" key="1">
    <citation type="submission" date="2019-05" db="EMBL/GenBank/DDBJ databases">
        <title>Another draft genome of Portunus trituberculatus and its Hox gene families provides insights of decapod evolution.</title>
        <authorList>
            <person name="Jeong J.-H."/>
            <person name="Song I."/>
            <person name="Kim S."/>
            <person name="Choi T."/>
            <person name="Kim D."/>
            <person name="Ryu S."/>
            <person name="Kim W."/>
        </authorList>
    </citation>
    <scope>NUCLEOTIDE SEQUENCE [LARGE SCALE GENOMIC DNA]</scope>
    <source>
        <tissue evidence="2">Muscle</tissue>
    </source>
</reference>
<dbReference type="Proteomes" id="UP000324222">
    <property type="component" value="Unassembled WGS sequence"/>
</dbReference>
<dbReference type="EMBL" id="VSRR010001519">
    <property type="protein sequence ID" value="MPC25858.1"/>
    <property type="molecule type" value="Genomic_DNA"/>
</dbReference>
<evidence type="ECO:0000313" key="3">
    <source>
        <dbReference type="Proteomes" id="UP000324222"/>
    </source>
</evidence>
<feature type="compositionally biased region" description="Basic and acidic residues" evidence="1">
    <location>
        <begin position="10"/>
        <end position="20"/>
    </location>
</feature>
<feature type="region of interest" description="Disordered" evidence="1">
    <location>
        <begin position="1"/>
        <end position="103"/>
    </location>
</feature>
<comment type="caution">
    <text evidence="2">The sequence shown here is derived from an EMBL/GenBank/DDBJ whole genome shotgun (WGS) entry which is preliminary data.</text>
</comment>
<proteinExistence type="predicted"/>
<name>A0A5B7DWQ8_PORTR</name>
<evidence type="ECO:0000256" key="1">
    <source>
        <dbReference type="SAM" id="MobiDB-lite"/>
    </source>
</evidence>
<keyword evidence="3" id="KW-1185">Reference proteome</keyword>
<dbReference type="AlphaFoldDB" id="A0A5B7DWQ8"/>
<sequence>MYSPNGSSRYEGRNGGRDSCGHLLQRRRSLHSKPTQPPIPSPLTQPHSPIPLNPHSKANSAPTPCSLNPHSSPLIPHFPPTKVRPSVSILDSGGQCRPSRPHE</sequence>
<evidence type="ECO:0000313" key="2">
    <source>
        <dbReference type="EMBL" id="MPC25858.1"/>
    </source>
</evidence>
<protein>
    <submittedName>
        <fullName evidence="2">Uncharacterized protein</fullName>
    </submittedName>
</protein>
<gene>
    <name evidence="2" type="ORF">E2C01_018981</name>
</gene>
<organism evidence="2 3">
    <name type="scientific">Portunus trituberculatus</name>
    <name type="common">Swimming crab</name>
    <name type="synonym">Neptunus trituberculatus</name>
    <dbReference type="NCBI Taxonomy" id="210409"/>
    <lineage>
        <taxon>Eukaryota</taxon>
        <taxon>Metazoa</taxon>
        <taxon>Ecdysozoa</taxon>
        <taxon>Arthropoda</taxon>
        <taxon>Crustacea</taxon>
        <taxon>Multicrustacea</taxon>
        <taxon>Malacostraca</taxon>
        <taxon>Eumalacostraca</taxon>
        <taxon>Eucarida</taxon>
        <taxon>Decapoda</taxon>
        <taxon>Pleocyemata</taxon>
        <taxon>Brachyura</taxon>
        <taxon>Eubrachyura</taxon>
        <taxon>Portunoidea</taxon>
        <taxon>Portunidae</taxon>
        <taxon>Portuninae</taxon>
        <taxon>Portunus</taxon>
    </lineage>
</organism>
<accession>A0A5B7DWQ8</accession>
<feature type="compositionally biased region" description="Pro residues" evidence="1">
    <location>
        <begin position="35"/>
        <end position="52"/>
    </location>
</feature>